<keyword evidence="5" id="KW-0804">Transcription</keyword>
<dbReference type="GO" id="GO:0003700">
    <property type="term" value="F:DNA-binding transcription factor activity"/>
    <property type="evidence" value="ECO:0007669"/>
    <property type="project" value="InterPro"/>
</dbReference>
<evidence type="ECO:0000256" key="7">
    <source>
        <dbReference type="SAM" id="Coils"/>
    </source>
</evidence>
<feature type="compositionally biased region" description="Polar residues" evidence="8">
    <location>
        <begin position="301"/>
        <end position="310"/>
    </location>
</feature>
<dbReference type="PROSITE" id="PS50217">
    <property type="entry name" value="BZIP"/>
    <property type="match status" value="1"/>
</dbReference>
<comment type="subcellular location">
    <subcellularLocation>
        <location evidence="1">Nucleus</location>
    </subcellularLocation>
</comment>
<gene>
    <name evidence="10" type="ORF">SLEP1_g45531</name>
</gene>
<evidence type="ECO:0000256" key="1">
    <source>
        <dbReference type="ARBA" id="ARBA00004123"/>
    </source>
</evidence>
<keyword evidence="6" id="KW-0539">Nucleus</keyword>
<sequence>MDLERGFVSSSSGLSQRSSAEKAADRLELEAAEALAGLAHLAMRETAADSAAKWGSKGKRLRKRVKSESPPSDPGFNPADPFRTASDPTEEDQAKADQLEQQVVISNVFIESIKAEQNTVSLKPSPRCASSHKSTGVGRSRLNLTEAEKEERRLRRILANRESARQTIRRRQVLCEELMRKATDLAQENERLKREKELAFNEYQSLESTNKYLKAEMAKAIKAEEGEVPGEIRSVHPQMSAPPSTNCPFFFYNQHPFPPFCWPSMAQSSNQLQTPHQPQTAIIVPPNVPMPASGKLDPSQDPGNSTNVNGSKSPFYLVPCPWFFPLPDHGNGFHPQPSCHVNDLQDETSVSNRFSASSSTKTVAYRENHNCSIDIKVEKDAYGSIEEARLNDQNITPVKFPSDGGGQCAVVHPKENVLVPTPVTSSGATFVVKQENLSDYISNVEASSLRASHTLNPSTVNNQEPVNYASKKEPEAVAAAEARKRRKELTKLKNLHGKQCRMQC</sequence>
<keyword evidence="4" id="KW-0238">DNA-binding</keyword>
<keyword evidence="11" id="KW-1185">Reference proteome</keyword>
<feature type="domain" description="BZIP" evidence="9">
    <location>
        <begin position="150"/>
        <end position="213"/>
    </location>
</feature>
<reference evidence="10 11" key="1">
    <citation type="journal article" date="2021" name="Commun. Biol.">
        <title>The genome of Shorea leprosula (Dipterocarpaceae) highlights the ecological relevance of drought in aseasonal tropical rainforests.</title>
        <authorList>
            <person name="Ng K.K.S."/>
            <person name="Kobayashi M.J."/>
            <person name="Fawcett J.A."/>
            <person name="Hatakeyama M."/>
            <person name="Paape T."/>
            <person name="Ng C.H."/>
            <person name="Ang C.C."/>
            <person name="Tnah L.H."/>
            <person name="Lee C.T."/>
            <person name="Nishiyama T."/>
            <person name="Sese J."/>
            <person name="O'Brien M.J."/>
            <person name="Copetti D."/>
            <person name="Mohd Noor M.I."/>
            <person name="Ong R.C."/>
            <person name="Putra M."/>
            <person name="Sireger I.Z."/>
            <person name="Indrioko S."/>
            <person name="Kosugi Y."/>
            <person name="Izuno A."/>
            <person name="Isagi Y."/>
            <person name="Lee S.L."/>
            <person name="Shimizu K.K."/>
        </authorList>
    </citation>
    <scope>NUCLEOTIDE SEQUENCE [LARGE SCALE GENOMIC DNA]</scope>
    <source>
        <strain evidence="10">214</strain>
    </source>
</reference>
<dbReference type="AlphaFoldDB" id="A0AAV5LJ99"/>
<feature type="coiled-coil region" evidence="7">
    <location>
        <begin position="144"/>
        <end position="209"/>
    </location>
</feature>
<dbReference type="InterPro" id="IPR045314">
    <property type="entry name" value="bZIP_plant_GBF1"/>
</dbReference>
<evidence type="ECO:0000256" key="2">
    <source>
        <dbReference type="ARBA" id="ARBA00007163"/>
    </source>
</evidence>
<dbReference type="GO" id="GO:0005634">
    <property type="term" value="C:nucleus"/>
    <property type="evidence" value="ECO:0007669"/>
    <property type="project" value="UniProtKB-SubCell"/>
</dbReference>
<keyword evidence="7" id="KW-0175">Coiled coil</keyword>
<evidence type="ECO:0000256" key="6">
    <source>
        <dbReference type="ARBA" id="ARBA00023242"/>
    </source>
</evidence>
<feature type="region of interest" description="Disordered" evidence="8">
    <location>
        <begin position="46"/>
        <end position="98"/>
    </location>
</feature>
<keyword evidence="3" id="KW-0805">Transcription regulation</keyword>
<feature type="region of interest" description="Disordered" evidence="8">
    <location>
        <begin position="291"/>
        <end position="310"/>
    </location>
</feature>
<dbReference type="InterPro" id="IPR044827">
    <property type="entry name" value="GBF-like"/>
</dbReference>
<feature type="compositionally biased region" description="Low complexity" evidence="8">
    <location>
        <begin position="9"/>
        <end position="18"/>
    </location>
</feature>
<evidence type="ECO:0000256" key="5">
    <source>
        <dbReference type="ARBA" id="ARBA00023163"/>
    </source>
</evidence>
<dbReference type="PANTHER" id="PTHR45967:SF28">
    <property type="entry name" value="BASIC-LEUCINE ZIPPER (BZIP) TRANSCRIPTION FACTOR FAMILY PROTEIN"/>
    <property type="match status" value="1"/>
</dbReference>
<comment type="caution">
    <text evidence="10">The sequence shown here is derived from an EMBL/GenBank/DDBJ whole genome shotgun (WGS) entry which is preliminary data.</text>
</comment>
<proteinExistence type="inferred from homology"/>
<feature type="compositionally biased region" description="Basic residues" evidence="8">
    <location>
        <begin position="56"/>
        <end position="65"/>
    </location>
</feature>
<evidence type="ECO:0000256" key="3">
    <source>
        <dbReference type="ARBA" id="ARBA00023015"/>
    </source>
</evidence>
<evidence type="ECO:0000256" key="8">
    <source>
        <dbReference type="SAM" id="MobiDB-lite"/>
    </source>
</evidence>
<dbReference type="CDD" id="cd14702">
    <property type="entry name" value="bZIP_plant_GBF1"/>
    <property type="match status" value="1"/>
</dbReference>
<organism evidence="10 11">
    <name type="scientific">Rubroshorea leprosula</name>
    <dbReference type="NCBI Taxonomy" id="152421"/>
    <lineage>
        <taxon>Eukaryota</taxon>
        <taxon>Viridiplantae</taxon>
        <taxon>Streptophyta</taxon>
        <taxon>Embryophyta</taxon>
        <taxon>Tracheophyta</taxon>
        <taxon>Spermatophyta</taxon>
        <taxon>Magnoliopsida</taxon>
        <taxon>eudicotyledons</taxon>
        <taxon>Gunneridae</taxon>
        <taxon>Pentapetalae</taxon>
        <taxon>rosids</taxon>
        <taxon>malvids</taxon>
        <taxon>Malvales</taxon>
        <taxon>Dipterocarpaceae</taxon>
        <taxon>Rubroshorea</taxon>
    </lineage>
</organism>
<protein>
    <recommendedName>
        <fullName evidence="9">BZIP domain-containing protein</fullName>
    </recommendedName>
</protein>
<comment type="similarity">
    <text evidence="2">Belongs to the bZIP family.</text>
</comment>
<evidence type="ECO:0000256" key="4">
    <source>
        <dbReference type="ARBA" id="ARBA00023125"/>
    </source>
</evidence>
<dbReference type="Proteomes" id="UP001054252">
    <property type="component" value="Unassembled WGS sequence"/>
</dbReference>
<dbReference type="SMART" id="SM00338">
    <property type="entry name" value="BRLZ"/>
    <property type="match status" value="1"/>
</dbReference>
<evidence type="ECO:0000313" key="10">
    <source>
        <dbReference type="EMBL" id="GKV37505.1"/>
    </source>
</evidence>
<dbReference type="InterPro" id="IPR004827">
    <property type="entry name" value="bZIP"/>
</dbReference>
<feature type="region of interest" description="Disordered" evidence="8">
    <location>
        <begin position="1"/>
        <end position="25"/>
    </location>
</feature>
<dbReference type="InterPro" id="IPR046347">
    <property type="entry name" value="bZIP_sf"/>
</dbReference>
<evidence type="ECO:0000259" key="9">
    <source>
        <dbReference type="PROSITE" id="PS50217"/>
    </source>
</evidence>
<dbReference type="SUPFAM" id="SSF57959">
    <property type="entry name" value="Leucine zipper domain"/>
    <property type="match status" value="1"/>
</dbReference>
<name>A0AAV5LJ99_9ROSI</name>
<dbReference type="PANTHER" id="PTHR45967">
    <property type="entry name" value="G-BOX-BINDING FACTOR 3-RELATED"/>
    <property type="match status" value="1"/>
</dbReference>
<dbReference type="GO" id="GO:0043565">
    <property type="term" value="F:sequence-specific DNA binding"/>
    <property type="evidence" value="ECO:0007669"/>
    <property type="project" value="InterPro"/>
</dbReference>
<evidence type="ECO:0000313" key="11">
    <source>
        <dbReference type="Proteomes" id="UP001054252"/>
    </source>
</evidence>
<dbReference type="EMBL" id="BPVZ01000123">
    <property type="protein sequence ID" value="GKV37505.1"/>
    <property type="molecule type" value="Genomic_DNA"/>
</dbReference>
<accession>A0AAV5LJ99</accession>